<dbReference type="AlphaFoldDB" id="U2F7P4"/>
<keyword evidence="3 4" id="KW-0663">Pyridoxal phosphate</keyword>
<dbReference type="InterPro" id="IPR015421">
    <property type="entry name" value="PyrdxlP-dep_Trfase_major"/>
</dbReference>
<evidence type="ECO:0000256" key="2">
    <source>
        <dbReference type="PIRSR" id="PIRSR000390-1"/>
    </source>
</evidence>
<dbReference type="PIRSF" id="PIRSF000390">
    <property type="entry name" value="PLP_StrS"/>
    <property type="match status" value="1"/>
</dbReference>
<evidence type="ECO:0000256" key="3">
    <source>
        <dbReference type="PIRSR" id="PIRSR000390-2"/>
    </source>
</evidence>
<dbReference type="PANTHER" id="PTHR30244">
    <property type="entry name" value="TRANSAMINASE"/>
    <property type="match status" value="1"/>
</dbReference>
<organism evidence="5 6">
    <name type="scientific">Campylobacter concisus UNSW2</name>
    <dbReference type="NCBI Taxonomy" id="1242965"/>
    <lineage>
        <taxon>Bacteria</taxon>
        <taxon>Pseudomonadati</taxon>
        <taxon>Campylobacterota</taxon>
        <taxon>Epsilonproteobacteria</taxon>
        <taxon>Campylobacterales</taxon>
        <taxon>Campylobacteraceae</taxon>
        <taxon>Campylobacter</taxon>
    </lineage>
</organism>
<accession>U2F7P4</accession>
<dbReference type="PANTHER" id="PTHR30244:SF34">
    <property type="entry name" value="DTDP-4-AMINO-4,6-DIDEOXYGALACTOSE TRANSAMINASE"/>
    <property type="match status" value="1"/>
</dbReference>
<dbReference type="GO" id="GO:0000271">
    <property type="term" value="P:polysaccharide biosynthetic process"/>
    <property type="evidence" value="ECO:0007669"/>
    <property type="project" value="TreeGrafter"/>
</dbReference>
<name>U2F7P4_9BACT</name>
<dbReference type="GO" id="GO:0008483">
    <property type="term" value="F:transaminase activity"/>
    <property type="evidence" value="ECO:0007669"/>
    <property type="project" value="TreeGrafter"/>
</dbReference>
<gene>
    <name evidence="5" type="ORF">UNSW2_712</name>
</gene>
<evidence type="ECO:0000313" key="6">
    <source>
        <dbReference type="Proteomes" id="UP000016625"/>
    </source>
</evidence>
<comment type="similarity">
    <text evidence="1 4">Belongs to the DegT/DnrJ/EryC1 family.</text>
</comment>
<dbReference type="InterPro" id="IPR015424">
    <property type="entry name" value="PyrdxlP-dep_Trfase"/>
</dbReference>
<feature type="active site" description="Proton acceptor" evidence="2">
    <location>
        <position position="191"/>
    </location>
</feature>
<dbReference type="PATRIC" id="fig|1242965.3.peg.118"/>
<feature type="modified residue" description="N6-(pyridoxal phosphate)lysine" evidence="3">
    <location>
        <position position="191"/>
    </location>
</feature>
<dbReference type="Pfam" id="PF01041">
    <property type="entry name" value="DegT_DnrJ_EryC1"/>
    <property type="match status" value="2"/>
</dbReference>
<dbReference type="InterPro" id="IPR000653">
    <property type="entry name" value="DegT/StrS_aminotransferase"/>
</dbReference>
<dbReference type="EMBL" id="ANNJ01000002">
    <property type="protein sequence ID" value="ERJ32591.1"/>
    <property type="molecule type" value="Genomic_DNA"/>
</dbReference>
<dbReference type="Gene3D" id="3.40.640.10">
    <property type="entry name" value="Type I PLP-dependent aspartate aminotransferase-like (Major domain)"/>
    <property type="match status" value="2"/>
</dbReference>
<proteinExistence type="inferred from homology"/>
<evidence type="ECO:0000256" key="1">
    <source>
        <dbReference type="ARBA" id="ARBA00037999"/>
    </source>
</evidence>
<dbReference type="GO" id="GO:0030170">
    <property type="term" value="F:pyridoxal phosphate binding"/>
    <property type="evidence" value="ECO:0007669"/>
    <property type="project" value="TreeGrafter"/>
</dbReference>
<evidence type="ECO:0000313" key="5">
    <source>
        <dbReference type="EMBL" id="ERJ32591.1"/>
    </source>
</evidence>
<comment type="caution">
    <text evidence="5">The sequence shown here is derived from an EMBL/GenBank/DDBJ whole genome shotgun (WGS) entry which is preliminary data.</text>
</comment>
<reference evidence="5 6" key="1">
    <citation type="journal article" date="2013" name="BMC Genomics">
        <title>Comparative genomics of Campylobacter concisus isolates reveals genetic diversity and provides insights into disease association.</title>
        <authorList>
            <person name="Deshpande N.P."/>
            <person name="Kaakoush N.O."/>
            <person name="Wilkins M.R."/>
            <person name="Mitchell H.M."/>
        </authorList>
    </citation>
    <scope>NUCLEOTIDE SEQUENCE [LARGE SCALE GENOMIC DNA]</scope>
    <source>
        <strain evidence="5 6">UNSW2</strain>
    </source>
</reference>
<sequence length="422" mass="48868">MNNLPTYPHYKMNIFSGTNTFSEVIIVLKNLIFKRDNITEGDELNEYHDLLESKFNTNVYTFASGRMGFYAILKSINIKEYDEIIIPSFTCVVVVNAILYCKAKPIYCDIKKDDFNIDVSLIENLITKNTKVIYAQHTFGQMCNIESILGIAKKYNLVVVEDCALSIGAERYGKMAGTIGDFGYFSTDRSKIFNTGLGGVVLVNNEFFLKKFDKYYSSVPHLSKKNSTRIALTFIINFLTLNPKIYWIGKTINALLFKMKILMYFLDEGFTDKSQIKHYEYPSKFSNILASTGISQLKMLSDNIENRRSIARYYNGILKIYSDSYISLSDNVFLRYSFLIKNRDMWEARFSSLIDLSIWFKDVANGMKDHYSIQYKNNNKVSEYVCEHIFNLPTHNNINCYKLEKLLYALKESGDIIEYNKL</sequence>
<dbReference type="Proteomes" id="UP000016625">
    <property type="component" value="Unassembled WGS sequence"/>
</dbReference>
<protein>
    <submittedName>
        <fullName evidence="5">Putative pyridoxal phosphate-dependent enzyme</fullName>
    </submittedName>
</protein>
<evidence type="ECO:0000256" key="4">
    <source>
        <dbReference type="RuleBase" id="RU004508"/>
    </source>
</evidence>
<dbReference type="SUPFAM" id="SSF53383">
    <property type="entry name" value="PLP-dependent transferases"/>
    <property type="match status" value="1"/>
</dbReference>